<evidence type="ECO:0000313" key="9">
    <source>
        <dbReference type="Proteomes" id="UP001259982"/>
    </source>
</evidence>
<dbReference type="InterPro" id="IPR000620">
    <property type="entry name" value="EamA_dom"/>
</dbReference>
<dbReference type="Gene3D" id="1.10.3730.20">
    <property type="match status" value="1"/>
</dbReference>
<feature type="transmembrane region" description="Helical" evidence="6">
    <location>
        <begin position="97"/>
        <end position="115"/>
    </location>
</feature>
<keyword evidence="3 6" id="KW-0812">Transmembrane</keyword>
<dbReference type="SUPFAM" id="SSF103481">
    <property type="entry name" value="Multidrug resistance efflux transporter EmrE"/>
    <property type="match status" value="2"/>
</dbReference>
<feature type="transmembrane region" description="Helical" evidence="6">
    <location>
        <begin position="179"/>
        <end position="201"/>
    </location>
</feature>
<dbReference type="EMBL" id="JAVRHY010000022">
    <property type="protein sequence ID" value="MDT0619832.1"/>
    <property type="molecule type" value="Genomic_DNA"/>
</dbReference>
<evidence type="ECO:0000259" key="7">
    <source>
        <dbReference type="Pfam" id="PF00892"/>
    </source>
</evidence>
<dbReference type="Proteomes" id="UP001259982">
    <property type="component" value="Unassembled WGS sequence"/>
</dbReference>
<reference evidence="8 9" key="1">
    <citation type="submission" date="2023-09" db="EMBL/GenBank/DDBJ databases">
        <authorList>
            <person name="Rey-Velasco X."/>
        </authorList>
    </citation>
    <scope>NUCLEOTIDE SEQUENCE [LARGE SCALE GENOMIC DNA]</scope>
    <source>
        <strain evidence="8 9">P385</strain>
    </source>
</reference>
<evidence type="ECO:0000256" key="5">
    <source>
        <dbReference type="ARBA" id="ARBA00023136"/>
    </source>
</evidence>
<comment type="subcellular location">
    <subcellularLocation>
        <location evidence="1">Membrane</location>
        <topology evidence="1">Multi-pass membrane protein</topology>
    </subcellularLocation>
</comment>
<evidence type="ECO:0000313" key="8">
    <source>
        <dbReference type="EMBL" id="MDT0619832.1"/>
    </source>
</evidence>
<organism evidence="8 9">
    <name type="scientific">Spectribacter acetivorans</name>
    <dbReference type="NCBI Taxonomy" id="3075603"/>
    <lineage>
        <taxon>Bacteria</taxon>
        <taxon>Pseudomonadati</taxon>
        <taxon>Pseudomonadota</taxon>
        <taxon>Gammaproteobacteria</taxon>
        <taxon>Salinisphaerales</taxon>
        <taxon>Salinisphaeraceae</taxon>
        <taxon>Spectribacter</taxon>
    </lineage>
</organism>
<proteinExistence type="inferred from homology"/>
<feature type="transmembrane region" description="Helical" evidence="6">
    <location>
        <begin position="62"/>
        <end position="85"/>
    </location>
</feature>
<dbReference type="PANTHER" id="PTHR32322:SF2">
    <property type="entry name" value="EAMA DOMAIN-CONTAINING PROTEIN"/>
    <property type="match status" value="1"/>
</dbReference>
<accession>A0ABU3BDC5</accession>
<feature type="transmembrane region" description="Helical" evidence="6">
    <location>
        <begin position="244"/>
        <end position="263"/>
    </location>
</feature>
<dbReference type="PANTHER" id="PTHR32322">
    <property type="entry name" value="INNER MEMBRANE TRANSPORTER"/>
    <property type="match status" value="1"/>
</dbReference>
<dbReference type="InterPro" id="IPR037185">
    <property type="entry name" value="EmrE-like"/>
</dbReference>
<comment type="similarity">
    <text evidence="2">Belongs to the EamA transporter family.</text>
</comment>
<evidence type="ECO:0000256" key="6">
    <source>
        <dbReference type="SAM" id="Phobius"/>
    </source>
</evidence>
<dbReference type="RefSeq" id="WP_311660522.1">
    <property type="nucleotide sequence ID" value="NZ_JAVRHY010000022.1"/>
</dbReference>
<feature type="domain" description="EamA" evidence="7">
    <location>
        <begin position="152"/>
        <end position="282"/>
    </location>
</feature>
<dbReference type="Pfam" id="PF00892">
    <property type="entry name" value="EamA"/>
    <property type="match status" value="2"/>
</dbReference>
<feature type="transmembrane region" description="Helical" evidence="6">
    <location>
        <begin position="213"/>
        <end position="232"/>
    </location>
</feature>
<feature type="transmembrane region" description="Helical" evidence="6">
    <location>
        <begin position="152"/>
        <end position="170"/>
    </location>
</feature>
<evidence type="ECO:0000256" key="2">
    <source>
        <dbReference type="ARBA" id="ARBA00007362"/>
    </source>
</evidence>
<sequence length="297" mass="31092">MSIRDALLMVLVAFLWAICFPLIEVGLGDAPPLVFAATRAVLAGALLILLAVWLGRPWPRGFVNLGLIAAIGVSFTGLGFGGMFLGGGKISPGLATVLANIQPLIAAVLAVIFLSERLTPRIGTGLLLGFIGVVVMSLPSLSGSEHAAGMQAFLWITLGAVGTAVGNVLLKALAGRADVLMVTGLQLLIGALALAVGAQAVGEDWSVDWTSRFVASLVGLAVFGTALMTALWYHLLQRASLNRLNTFTFLTPVFGLLLGGLFFDERLDSIQLIGILVTILGIQRVATRPSPTKERVL</sequence>
<feature type="transmembrane region" description="Helical" evidence="6">
    <location>
        <begin position="269"/>
        <end position="287"/>
    </location>
</feature>
<keyword evidence="5 6" id="KW-0472">Membrane</keyword>
<evidence type="ECO:0000256" key="1">
    <source>
        <dbReference type="ARBA" id="ARBA00004141"/>
    </source>
</evidence>
<keyword evidence="4 6" id="KW-1133">Transmembrane helix</keyword>
<name>A0ABU3BDC5_9GAMM</name>
<dbReference type="InterPro" id="IPR050638">
    <property type="entry name" value="AA-Vitamin_Transporters"/>
</dbReference>
<feature type="transmembrane region" description="Helical" evidence="6">
    <location>
        <begin position="7"/>
        <end position="27"/>
    </location>
</feature>
<feature type="transmembrane region" description="Helical" evidence="6">
    <location>
        <begin position="122"/>
        <end position="140"/>
    </location>
</feature>
<gene>
    <name evidence="8" type="ORF">RM531_15265</name>
</gene>
<evidence type="ECO:0000256" key="4">
    <source>
        <dbReference type="ARBA" id="ARBA00022989"/>
    </source>
</evidence>
<feature type="domain" description="EamA" evidence="7">
    <location>
        <begin position="6"/>
        <end position="137"/>
    </location>
</feature>
<comment type="caution">
    <text evidence="8">The sequence shown here is derived from an EMBL/GenBank/DDBJ whole genome shotgun (WGS) entry which is preliminary data.</text>
</comment>
<protein>
    <submittedName>
        <fullName evidence="8">DMT family transporter</fullName>
    </submittedName>
</protein>
<evidence type="ECO:0000256" key="3">
    <source>
        <dbReference type="ARBA" id="ARBA00022692"/>
    </source>
</evidence>
<keyword evidence="9" id="KW-1185">Reference proteome</keyword>
<feature type="transmembrane region" description="Helical" evidence="6">
    <location>
        <begin position="33"/>
        <end position="55"/>
    </location>
</feature>